<reference evidence="1" key="1">
    <citation type="submission" date="2020-03" db="EMBL/GenBank/DDBJ databases">
        <title>A transcriptome and proteome of the tick Rhipicephalus microplus shaped by the genetic composition of its hosts and developmental stage.</title>
        <authorList>
            <person name="Garcia G.R."/>
            <person name="Ribeiro J.M.C."/>
            <person name="Maruyama S.R."/>
            <person name="Gardinasse L.G."/>
            <person name="Nelson K."/>
            <person name="Ferreira B.R."/>
            <person name="Andrade T.G."/>
            <person name="Santos I.K.F.M."/>
        </authorList>
    </citation>
    <scope>NUCLEOTIDE SEQUENCE</scope>
    <source>
        <strain evidence="1">NSGR</strain>
        <tissue evidence="1">Salivary glands</tissue>
    </source>
</reference>
<proteinExistence type="predicted"/>
<name>A0A6G5AI35_RHIMP</name>
<protein>
    <submittedName>
        <fullName evidence="1">Uncharacterized protein</fullName>
    </submittedName>
</protein>
<evidence type="ECO:0000313" key="1">
    <source>
        <dbReference type="EMBL" id="NIE49850.1"/>
    </source>
</evidence>
<dbReference type="EMBL" id="GIKN01007577">
    <property type="protein sequence ID" value="NIE49850.1"/>
    <property type="molecule type" value="Transcribed_RNA"/>
</dbReference>
<sequence length="162" mass="18456">MTSKHKGASKRPLNDYCRSMHRMIDGSFEFYLQDSLLRCKERVSLYIHDIQAACFHGDCSHVGLSGLVPIPLFLSSSLCMLWITLVLYEANTCGPLVVEFASVRLSVLPCQEGPLRGCLLEVQHLGSRRVLQRMATGCQSKWCIYIPTYRTHKMSRSTIRMR</sequence>
<organism evidence="1">
    <name type="scientific">Rhipicephalus microplus</name>
    <name type="common">Cattle tick</name>
    <name type="synonym">Boophilus microplus</name>
    <dbReference type="NCBI Taxonomy" id="6941"/>
    <lineage>
        <taxon>Eukaryota</taxon>
        <taxon>Metazoa</taxon>
        <taxon>Ecdysozoa</taxon>
        <taxon>Arthropoda</taxon>
        <taxon>Chelicerata</taxon>
        <taxon>Arachnida</taxon>
        <taxon>Acari</taxon>
        <taxon>Parasitiformes</taxon>
        <taxon>Ixodida</taxon>
        <taxon>Ixodoidea</taxon>
        <taxon>Ixodidae</taxon>
        <taxon>Rhipicephalinae</taxon>
        <taxon>Rhipicephalus</taxon>
        <taxon>Boophilus</taxon>
    </lineage>
</organism>
<accession>A0A6G5AI35</accession>
<dbReference type="AlphaFoldDB" id="A0A6G5AI35"/>